<accession>A0A2N8HBI8</accession>
<feature type="domain" description="DUF418" evidence="2">
    <location>
        <begin position="237"/>
        <end position="397"/>
    </location>
</feature>
<name>A0A2N8HBI8_9BACT</name>
<keyword evidence="1" id="KW-1133">Transmembrane helix</keyword>
<dbReference type="InterPro" id="IPR052529">
    <property type="entry name" value="Bact_Transport_Assoc"/>
</dbReference>
<gene>
    <name evidence="3" type="ORF">CXU22_11465</name>
</gene>
<organism evidence="3 4">
    <name type="scientific">Akkermansia muciniphila</name>
    <dbReference type="NCBI Taxonomy" id="239935"/>
    <lineage>
        <taxon>Bacteria</taxon>
        <taxon>Pseudomonadati</taxon>
        <taxon>Verrucomicrobiota</taxon>
        <taxon>Verrucomicrobiia</taxon>
        <taxon>Verrucomicrobiales</taxon>
        <taxon>Akkermansiaceae</taxon>
        <taxon>Akkermansia</taxon>
    </lineage>
</organism>
<dbReference type="PANTHER" id="PTHR30590:SF2">
    <property type="entry name" value="INNER MEMBRANE PROTEIN"/>
    <property type="match status" value="1"/>
</dbReference>
<dbReference type="Pfam" id="PF04235">
    <property type="entry name" value="DUF418"/>
    <property type="match status" value="1"/>
</dbReference>
<feature type="transmembrane region" description="Helical" evidence="1">
    <location>
        <begin position="217"/>
        <end position="240"/>
    </location>
</feature>
<comment type="caution">
    <text evidence="3">The sequence shown here is derived from an EMBL/GenBank/DDBJ whole genome shotgun (WGS) entry which is preliminary data.</text>
</comment>
<dbReference type="Proteomes" id="UP000236000">
    <property type="component" value="Unassembled WGS sequence"/>
</dbReference>
<proteinExistence type="predicted"/>
<dbReference type="AlphaFoldDB" id="A0A2N8HBI8"/>
<feature type="transmembrane region" description="Helical" evidence="1">
    <location>
        <begin position="144"/>
        <end position="163"/>
    </location>
</feature>
<protein>
    <recommendedName>
        <fullName evidence="2">DUF418 domain-containing protein</fullName>
    </recommendedName>
</protein>
<dbReference type="OrthoDB" id="199835at2"/>
<dbReference type="RefSeq" id="WP_102715583.1">
    <property type="nucleotide sequence ID" value="NZ_PJKA01000013.1"/>
</dbReference>
<dbReference type="InterPro" id="IPR007349">
    <property type="entry name" value="DUF418"/>
</dbReference>
<evidence type="ECO:0000313" key="4">
    <source>
        <dbReference type="Proteomes" id="UP000236000"/>
    </source>
</evidence>
<feature type="transmembrane region" description="Helical" evidence="1">
    <location>
        <begin position="105"/>
        <end position="138"/>
    </location>
</feature>
<dbReference type="EMBL" id="PJKA01000013">
    <property type="protein sequence ID" value="PNC17231.1"/>
    <property type="molecule type" value="Genomic_DNA"/>
</dbReference>
<evidence type="ECO:0000313" key="3">
    <source>
        <dbReference type="EMBL" id="PNC17231.1"/>
    </source>
</evidence>
<sequence>MTARTPAGTPPQAARITILDILRALALLGIVIVHAHDHFNLYLPMPLAEGWQAAANSAADWAYEYLFVSKSFLLFSFLFGLSFFIQLDRQEQKGVDFRKRFMWRLALLFLLGLAHTLFYDGDILTIFGVLGFALVALYKRGTPLLVILCLLCLMQPISFMDTLSRAGMADIWPHSSGWFQPASPAAGPSREFLYEHGSWGEAALWNLTQGQTGKWQFLLLSGRIWQTLGLFILGMLAGRWRVFADAANKRRFFLRMLGISGALFLALLLARLFLPTRLDYPLGADLRHLLVQWENLTYTTAFVSAAVLLFTHPGLPLPSRLLSSTGKCTLTCYVSQTLVFTFLFFGWGLGLAQDMGPWACLCAAVAVFLLQAWACRLWLGYFLYGPLEWLWRTATMCRTQPFRKRTP</sequence>
<feature type="transmembrane region" description="Helical" evidence="1">
    <location>
        <begin position="358"/>
        <end position="384"/>
    </location>
</feature>
<feature type="transmembrane region" description="Helical" evidence="1">
    <location>
        <begin position="21"/>
        <end position="43"/>
    </location>
</feature>
<feature type="transmembrane region" description="Helical" evidence="1">
    <location>
        <begin position="333"/>
        <end position="351"/>
    </location>
</feature>
<reference evidence="3 4" key="1">
    <citation type="journal article" date="2017" name="BMC Genomics">
        <title>Genome sequencing of 39 Akkermansia muciniphila isolates reveals its population structure, genomic and functional diverisity, and global distribution in mammalian gut microbiotas.</title>
        <authorList>
            <person name="Guo X."/>
            <person name="Li S."/>
            <person name="Zhang J."/>
            <person name="Wu F."/>
            <person name="Li X."/>
            <person name="Wu D."/>
            <person name="Zhang M."/>
            <person name="Ou Z."/>
            <person name="Jie Z."/>
            <person name="Yan Q."/>
            <person name="Li P."/>
            <person name="Yi J."/>
            <person name="Peng Y."/>
        </authorList>
    </citation>
    <scope>NUCLEOTIDE SEQUENCE [LARGE SCALE GENOMIC DNA]</scope>
    <source>
        <strain evidence="3 4">GP24</strain>
    </source>
</reference>
<feature type="transmembrane region" description="Helical" evidence="1">
    <location>
        <begin position="252"/>
        <end position="274"/>
    </location>
</feature>
<evidence type="ECO:0000256" key="1">
    <source>
        <dbReference type="SAM" id="Phobius"/>
    </source>
</evidence>
<keyword evidence="1" id="KW-0812">Transmembrane</keyword>
<dbReference type="PANTHER" id="PTHR30590">
    <property type="entry name" value="INNER MEMBRANE PROTEIN"/>
    <property type="match status" value="1"/>
</dbReference>
<evidence type="ECO:0000259" key="2">
    <source>
        <dbReference type="Pfam" id="PF04235"/>
    </source>
</evidence>
<feature type="transmembrane region" description="Helical" evidence="1">
    <location>
        <begin position="63"/>
        <end position="85"/>
    </location>
</feature>
<keyword evidence="1" id="KW-0472">Membrane</keyword>